<dbReference type="InterPro" id="IPR036770">
    <property type="entry name" value="Ankyrin_rpt-contain_sf"/>
</dbReference>
<reference evidence="6" key="1">
    <citation type="submission" date="2015-02" db="EMBL/GenBank/DDBJ databases">
        <title>Genome sequencing for Strongylocentrotus purpuratus.</title>
        <authorList>
            <person name="Murali S."/>
            <person name="Liu Y."/>
            <person name="Vee V."/>
            <person name="English A."/>
            <person name="Wang M."/>
            <person name="Skinner E."/>
            <person name="Han Y."/>
            <person name="Muzny D.M."/>
            <person name="Worley K.C."/>
            <person name="Gibbs R.A."/>
        </authorList>
    </citation>
    <scope>NUCLEOTIDE SEQUENCE</scope>
</reference>
<proteinExistence type="predicted"/>
<feature type="repeat" description="ANK" evidence="3">
    <location>
        <begin position="166"/>
        <end position="198"/>
    </location>
</feature>
<dbReference type="KEGG" id="spu:105439101"/>
<feature type="repeat" description="ANK" evidence="3">
    <location>
        <begin position="21"/>
        <end position="53"/>
    </location>
</feature>
<dbReference type="OMA" id="CKIRNKA"/>
<evidence type="ECO:0000313" key="5">
    <source>
        <dbReference type="EnsemblMetazoa" id="XP_030849658"/>
    </source>
</evidence>
<evidence type="ECO:0000256" key="1">
    <source>
        <dbReference type="ARBA" id="ARBA00022737"/>
    </source>
</evidence>
<dbReference type="Gene3D" id="1.25.40.20">
    <property type="entry name" value="Ankyrin repeat-containing domain"/>
    <property type="match status" value="2"/>
</dbReference>
<dbReference type="Pfam" id="PF12796">
    <property type="entry name" value="Ank_2"/>
    <property type="match status" value="2"/>
</dbReference>
<dbReference type="GeneID" id="105439101"/>
<dbReference type="SMART" id="SM00248">
    <property type="entry name" value="ANK"/>
    <property type="match status" value="5"/>
</dbReference>
<name>A0A7M7PEX0_STRPU</name>
<dbReference type="SUPFAM" id="SSF48403">
    <property type="entry name" value="Ankyrin repeat"/>
    <property type="match status" value="1"/>
</dbReference>
<feature type="region of interest" description="Disordered" evidence="4">
    <location>
        <begin position="1"/>
        <end position="22"/>
    </location>
</feature>
<evidence type="ECO:0000313" key="6">
    <source>
        <dbReference type="Proteomes" id="UP000007110"/>
    </source>
</evidence>
<feature type="repeat" description="ANK" evidence="3">
    <location>
        <begin position="54"/>
        <end position="86"/>
    </location>
</feature>
<keyword evidence="6" id="KW-1185">Reference proteome</keyword>
<keyword evidence="1" id="KW-0677">Repeat</keyword>
<dbReference type="Pfam" id="PF00023">
    <property type="entry name" value="Ank"/>
    <property type="match status" value="1"/>
</dbReference>
<dbReference type="InParanoid" id="A0A7M7PEX0"/>
<dbReference type="Proteomes" id="UP000007110">
    <property type="component" value="Unassembled WGS sequence"/>
</dbReference>
<organism evidence="5 6">
    <name type="scientific">Strongylocentrotus purpuratus</name>
    <name type="common">Purple sea urchin</name>
    <dbReference type="NCBI Taxonomy" id="7668"/>
    <lineage>
        <taxon>Eukaryota</taxon>
        <taxon>Metazoa</taxon>
        <taxon>Echinodermata</taxon>
        <taxon>Eleutherozoa</taxon>
        <taxon>Echinozoa</taxon>
        <taxon>Echinoidea</taxon>
        <taxon>Euechinoidea</taxon>
        <taxon>Echinacea</taxon>
        <taxon>Camarodonta</taxon>
        <taxon>Echinidea</taxon>
        <taxon>Strongylocentrotidae</taxon>
        <taxon>Strongylocentrotus</taxon>
    </lineage>
</organism>
<dbReference type="RefSeq" id="XP_030849658.1">
    <property type="nucleotide sequence ID" value="XM_030993798.1"/>
</dbReference>
<evidence type="ECO:0000256" key="3">
    <source>
        <dbReference type="PROSITE-ProRule" id="PRU00023"/>
    </source>
</evidence>
<keyword evidence="2 3" id="KW-0040">ANK repeat</keyword>
<evidence type="ECO:0000256" key="4">
    <source>
        <dbReference type="SAM" id="MobiDB-lite"/>
    </source>
</evidence>
<dbReference type="PRINTS" id="PR01415">
    <property type="entry name" value="ANKYRIN"/>
</dbReference>
<dbReference type="PANTHER" id="PTHR24178">
    <property type="entry name" value="MOLTING PROTEIN MLT-4"/>
    <property type="match status" value="1"/>
</dbReference>
<feature type="compositionally biased region" description="Polar residues" evidence="4">
    <location>
        <begin position="1"/>
        <end position="20"/>
    </location>
</feature>
<dbReference type="PROSITE" id="PS50297">
    <property type="entry name" value="ANK_REP_REGION"/>
    <property type="match status" value="4"/>
</dbReference>
<evidence type="ECO:0000256" key="2">
    <source>
        <dbReference type="ARBA" id="ARBA00023043"/>
    </source>
</evidence>
<reference evidence="5" key="2">
    <citation type="submission" date="2021-01" db="UniProtKB">
        <authorList>
            <consortium name="EnsemblMetazoa"/>
        </authorList>
    </citation>
    <scope>IDENTIFICATION</scope>
</reference>
<feature type="repeat" description="ANK" evidence="3">
    <location>
        <begin position="123"/>
        <end position="144"/>
    </location>
</feature>
<dbReference type="PROSITE" id="PS50088">
    <property type="entry name" value="ANK_REPEAT"/>
    <property type="match status" value="4"/>
</dbReference>
<protein>
    <submittedName>
        <fullName evidence="5">Uncharacterized protein</fullName>
    </submittedName>
</protein>
<dbReference type="InterPro" id="IPR002110">
    <property type="entry name" value="Ankyrin_rpt"/>
</dbReference>
<sequence length="273" mass="29155">MEVPLTTGTQPDAQPDTLNNGGKGALHDACVKGDLNAIKLLINAGADVDVKSTNNSTPLLLAAEYGHQSCVEELISYGADPTKRDNDGDSLVHVASLGGGLETLKFVLDLEGMSKLISSKNNVGQIPLHSAAKVGNIDCVELLLAQDTRQEDGEDSCFLVDEQDSQGKTPLHLAVEGGFSPVIEALIEAGADLNIQNNDGKTCLHLLVTLWGSPEHPDKKVQTTNGFEPVVSRYPQYEPLTDKGAICTTFDASGDTPIHCTNTRRLWQLVVSR</sequence>
<dbReference type="AlphaFoldDB" id="A0A7M7PEX0"/>
<dbReference type="EnsemblMetazoa" id="XM_030993798">
    <property type="protein sequence ID" value="XP_030849658"/>
    <property type="gene ID" value="LOC105439101"/>
</dbReference>
<dbReference type="OrthoDB" id="194358at2759"/>
<accession>A0A7M7PEX0</accession>